<name>A0A2C5ZKF2_9HYPO</name>
<proteinExistence type="predicted"/>
<gene>
    <name evidence="2" type="ORF">CDD82_2128</name>
</gene>
<organism evidence="2 3">
    <name type="scientific">Ophiocordyceps australis</name>
    <dbReference type="NCBI Taxonomy" id="1399860"/>
    <lineage>
        <taxon>Eukaryota</taxon>
        <taxon>Fungi</taxon>
        <taxon>Dikarya</taxon>
        <taxon>Ascomycota</taxon>
        <taxon>Pezizomycotina</taxon>
        <taxon>Sordariomycetes</taxon>
        <taxon>Hypocreomycetidae</taxon>
        <taxon>Hypocreales</taxon>
        <taxon>Ophiocordycipitaceae</taxon>
        <taxon>Ophiocordyceps</taxon>
    </lineage>
</organism>
<keyword evidence="3" id="KW-1185">Reference proteome</keyword>
<dbReference type="Proteomes" id="UP000224854">
    <property type="component" value="Unassembled WGS sequence"/>
</dbReference>
<dbReference type="AlphaFoldDB" id="A0A2C5ZKF2"/>
<dbReference type="Gene3D" id="3.40.630.30">
    <property type="match status" value="1"/>
</dbReference>
<reference evidence="2 3" key="1">
    <citation type="submission" date="2017-06" db="EMBL/GenBank/DDBJ databases">
        <title>Ant-infecting Ophiocordyceps genomes reveal a high diversity of potential behavioral manipulation genes and a possible major role for enterotoxins.</title>
        <authorList>
            <person name="De Bekker C."/>
            <person name="Evans H.C."/>
            <person name="Brachmann A."/>
            <person name="Hughes D.P."/>
        </authorList>
    </citation>
    <scope>NUCLEOTIDE SEQUENCE [LARGE SCALE GENOMIC DNA]</scope>
    <source>
        <strain evidence="2 3">1348a</strain>
    </source>
</reference>
<evidence type="ECO:0000313" key="2">
    <source>
        <dbReference type="EMBL" id="PHH79874.1"/>
    </source>
</evidence>
<dbReference type="OrthoDB" id="2129362at2759"/>
<evidence type="ECO:0000256" key="1">
    <source>
        <dbReference type="SAM" id="MobiDB-lite"/>
    </source>
</evidence>
<dbReference type="InterPro" id="IPR016181">
    <property type="entry name" value="Acyl_CoA_acyltransferase"/>
</dbReference>
<accession>A0A2C5ZKF2</accession>
<feature type="compositionally biased region" description="Polar residues" evidence="1">
    <location>
        <begin position="68"/>
        <end position="79"/>
    </location>
</feature>
<comment type="caution">
    <text evidence="2">The sequence shown here is derived from an EMBL/GenBank/DDBJ whole genome shotgun (WGS) entry which is preliminary data.</text>
</comment>
<protein>
    <submittedName>
        <fullName evidence="2">Uncharacterized protein</fullName>
    </submittedName>
</protein>
<feature type="compositionally biased region" description="Basic and acidic residues" evidence="1">
    <location>
        <begin position="91"/>
        <end position="101"/>
    </location>
</feature>
<evidence type="ECO:0000313" key="3">
    <source>
        <dbReference type="Proteomes" id="UP000224854"/>
    </source>
</evidence>
<dbReference type="EMBL" id="NJEU01000172">
    <property type="protein sequence ID" value="PHH79874.1"/>
    <property type="molecule type" value="Genomic_DNA"/>
</dbReference>
<sequence length="476" mass="53477">MPIPSKTQLDQISSINTSLKAWLAETAIEVPTAWRNLESPVLSSPQMSDGSKSLSCNSSARSWVISEFSQEEQGMSSSDKGPARPPTDGGSSKDSKTHVGNDFRLPGRNQPAPGGKIGRWLKEVTPPPSIVLNVRAFGDMSLHDQELDVCTGEFLPPIEQPEVLYQALDGPCLGPKDIAWRRFNMTSELFVARTITIHAKLDKTSEEVIAEEATAEEASFEEASFEETTKYSPIMNESPRPDLCRLRSVVPRDYEQIANIMNLELKMEHSPQVFEDGDFKADDVAAMDERCKLNRRPFIVALLPDPLMDRTKWPLNSLDAYQAYVRYKQTQEVDSLIVVGFAVVQEARFGFKETVDAGSRLSGQIRIIVHPDWRQRRVGSALMDRILCLAFPGRLSLGGYEWLYDASGIKNRYSKLYLELFCEGKRDENLVWRESLLYRSGFFPVGYLPGAVKAARGGVNRWLDLGIWEYATEQQP</sequence>
<feature type="region of interest" description="Disordered" evidence="1">
    <location>
        <begin position="68"/>
        <end position="115"/>
    </location>
</feature>
<dbReference type="CDD" id="cd04301">
    <property type="entry name" value="NAT_SF"/>
    <property type="match status" value="1"/>
</dbReference>
<dbReference type="SUPFAM" id="SSF55729">
    <property type="entry name" value="Acyl-CoA N-acyltransferases (Nat)"/>
    <property type="match status" value="1"/>
</dbReference>